<dbReference type="InterPro" id="IPR011989">
    <property type="entry name" value="ARM-like"/>
</dbReference>
<dbReference type="GO" id="GO:0051603">
    <property type="term" value="P:proteolysis involved in protein catabolic process"/>
    <property type="evidence" value="ECO:0007669"/>
    <property type="project" value="TreeGrafter"/>
</dbReference>
<proteinExistence type="predicted"/>
<gene>
    <name evidence="5" type="ORF">COEREDRAFT_87104</name>
</gene>
<dbReference type="PANTHER" id="PTHR13363">
    <property type="entry name" value="RING FINGER AND SRY DOMAIN-CONTAINING"/>
    <property type="match status" value="1"/>
</dbReference>
<keyword evidence="1" id="KW-0479">Metal-binding</keyword>
<dbReference type="SMART" id="SM00449">
    <property type="entry name" value="SPRY"/>
    <property type="match status" value="1"/>
</dbReference>
<dbReference type="Gene3D" id="1.25.10.10">
    <property type="entry name" value="Leucine-rich Repeat Variant"/>
    <property type="match status" value="2"/>
</dbReference>
<dbReference type="SUPFAM" id="SSF49899">
    <property type="entry name" value="Concanavalin A-like lectins/glucanases"/>
    <property type="match status" value="1"/>
</dbReference>
<dbReference type="OrthoDB" id="2967263at2759"/>
<protein>
    <recommendedName>
        <fullName evidence="4">B30.2/SPRY domain-containing protein</fullName>
    </recommendedName>
</protein>
<evidence type="ECO:0000313" key="6">
    <source>
        <dbReference type="Proteomes" id="UP000242474"/>
    </source>
</evidence>
<dbReference type="InterPro" id="IPR043136">
    <property type="entry name" value="B30.2/SPRY_sf"/>
</dbReference>
<dbReference type="InterPro" id="IPR013320">
    <property type="entry name" value="ConA-like_dom_sf"/>
</dbReference>
<feature type="domain" description="B30.2/SPRY" evidence="4">
    <location>
        <begin position="1035"/>
        <end position="1235"/>
    </location>
</feature>
<dbReference type="Proteomes" id="UP000242474">
    <property type="component" value="Unassembled WGS sequence"/>
</dbReference>
<evidence type="ECO:0000259" key="4">
    <source>
        <dbReference type="PROSITE" id="PS50188"/>
    </source>
</evidence>
<sequence>MSSASLVDGSWYYVLLALGVATGVYRTIGHIVEHVGYELEYSRQQEEHRRRRKAWHDGPIGELGRLGTASTLSEETLQQLALGPNYGTRKAATELLIDRAMQPQMLKTIITSASDTTDEIQQRQAARVLFMLAQAPWRLGRIAQHGGLEVLIACLGTNDREIARGAATALAEFVGPADADVARENMQAAADRELLQALQTQLLAGAVGEADATTLAVCVGMARQYAQRARFGVQMGALGLAGALLGVARRALADAELLQAAMEGVVRLCTCAEATGRVQQMEQLVEQGAVDVVAGCVMQADRNAASWGIGLLHELVSRGVGKTALARRTGLVRRLCRRLATSKYAYTNQLILRALWCLGSEGDAVLTELAQPSSLRRVLAVLALEDDAEARQWSVLLLGRVAALPSAHAWLVASPLPRVLRDMAERVLPGQRAVLLPEIANIIARLCHSIALAPQLAHHTVLADACRALATCDVENARLAALMALINASATSREFLRLAVTRAVRQQIVRMATDFDRELPRTYAAKALAALLAAAAVPSEMVVHRALVPFLSRVTTCLRAVYTPVLDDAPCNPWPTSQLPEDSYSAQRLIPHLHAAAVLCSALHLRLATEQRIHGHALAATAAIALPPLFAFQQGVLTQLALSLRFLLGVNAEVAAFVGACDPAKISDIDTLLFPARADNKRSVRHHTMRLAVDAFVGAYYLPCRADSHFIAAAADSRALLCSNVSHKLCLNSTTAAAAAAPWLDTHVPRRSGRGGREGDFDGGMENPRLRCMFPLLNATLGALAELLNPALQVQPPHVARQTLWLARIIYHELPPLRASVMRVLSMIDCRALSASDATGLASLCAAYLVDHAPASRAFAETAALARQLCPRSAAAPASSLDSGSDSVATQIVLDLSSLAWREWLTALSPCFGVNSDAEHPSDMYFSLYPETQPAVQQQLAHVYARYALDRYVAGWVSSDELYACVDAPGASTQPGPWIVDRSGPRGAAQPPTPAHGLDADPADLSIASTAPIASPGIRPPSPFPDSIIDIDVAPSVLAGASAAQPSLIAEPGIHFHNQAPLFPGFVVLADGRTIWNSSWKFESVRMRTGIDGRLGGVHRFYVRLLTSGLMQIGWCSNLCGFHPESGEGVGDDYESVAYDGFRERKWYGTSEEKRYGERWEAGDIIAAELDLDNDRVSFYRNSNPLGLAFGINEHGSIEGVESGFQGLSRDRTWYPAFSFASEQGLVFLGAEDPIHNIPRSSSSPVENILIEVLETHSLRQPAANHGKNVELSTTSVEDLRDLGIVKAYRLRFEFQDLDTMPCFALTLPAGMGRITVGPLTDPATLSTYLQPQWWAVWTDAGPDKGCAGRIESLALRYTPASEMREWFARAAAGDADVRQRNVLTSVVPSSSWIYIVVLADGRLCIASVCDNMPLGSATPVVFDIGPEAASAYVGPNGHMWLPTASPAMISFELQPICV</sequence>
<dbReference type="InterPro" id="IPR045129">
    <property type="entry name" value="RNF123/RKP/RSPRY1"/>
</dbReference>
<keyword evidence="3" id="KW-0862">Zinc</keyword>
<dbReference type="Pfam" id="PF00622">
    <property type="entry name" value="SPRY"/>
    <property type="match status" value="1"/>
</dbReference>
<dbReference type="EMBL" id="KZ303500">
    <property type="protein sequence ID" value="PIA16405.1"/>
    <property type="molecule type" value="Genomic_DNA"/>
</dbReference>
<dbReference type="InterPro" id="IPR003877">
    <property type="entry name" value="SPRY_dom"/>
</dbReference>
<evidence type="ECO:0000256" key="1">
    <source>
        <dbReference type="ARBA" id="ARBA00022723"/>
    </source>
</evidence>
<dbReference type="GO" id="GO:0005737">
    <property type="term" value="C:cytoplasm"/>
    <property type="evidence" value="ECO:0007669"/>
    <property type="project" value="TreeGrafter"/>
</dbReference>
<dbReference type="GO" id="GO:0004842">
    <property type="term" value="F:ubiquitin-protein transferase activity"/>
    <property type="evidence" value="ECO:0007669"/>
    <property type="project" value="InterPro"/>
</dbReference>
<dbReference type="InterPro" id="IPR001870">
    <property type="entry name" value="B30.2/SPRY"/>
</dbReference>
<name>A0A2G5BBM2_COERN</name>
<reference evidence="5 6" key="1">
    <citation type="journal article" date="2015" name="Genome Biol. Evol.">
        <title>Phylogenomic analyses indicate that early fungi evolved digesting cell walls of algal ancestors of land plants.</title>
        <authorList>
            <person name="Chang Y."/>
            <person name="Wang S."/>
            <person name="Sekimoto S."/>
            <person name="Aerts A.L."/>
            <person name="Choi C."/>
            <person name="Clum A."/>
            <person name="LaButti K.M."/>
            <person name="Lindquist E.A."/>
            <person name="Yee Ngan C."/>
            <person name="Ohm R.A."/>
            <person name="Salamov A.A."/>
            <person name="Grigoriev I.V."/>
            <person name="Spatafora J.W."/>
            <person name="Berbee M.L."/>
        </authorList>
    </citation>
    <scope>NUCLEOTIDE SEQUENCE [LARGE SCALE GENOMIC DNA]</scope>
    <source>
        <strain evidence="5 6">NRRL 1564</strain>
    </source>
</reference>
<dbReference type="SUPFAM" id="SSF48371">
    <property type="entry name" value="ARM repeat"/>
    <property type="match status" value="1"/>
</dbReference>
<evidence type="ECO:0000256" key="2">
    <source>
        <dbReference type="ARBA" id="ARBA00022771"/>
    </source>
</evidence>
<dbReference type="STRING" id="763665.A0A2G5BBM2"/>
<dbReference type="GO" id="GO:0008270">
    <property type="term" value="F:zinc ion binding"/>
    <property type="evidence" value="ECO:0007669"/>
    <property type="project" value="UniProtKB-KW"/>
</dbReference>
<organism evidence="5 6">
    <name type="scientific">Coemansia reversa (strain ATCC 12441 / NRRL 1564)</name>
    <dbReference type="NCBI Taxonomy" id="763665"/>
    <lineage>
        <taxon>Eukaryota</taxon>
        <taxon>Fungi</taxon>
        <taxon>Fungi incertae sedis</taxon>
        <taxon>Zoopagomycota</taxon>
        <taxon>Kickxellomycotina</taxon>
        <taxon>Kickxellomycetes</taxon>
        <taxon>Kickxellales</taxon>
        <taxon>Kickxellaceae</taxon>
        <taxon>Coemansia</taxon>
    </lineage>
</organism>
<dbReference type="PANTHER" id="PTHR13363:SF5">
    <property type="entry name" value="E3 UBIQUITIN-PROTEIN LIGASE RNF123"/>
    <property type="match status" value="1"/>
</dbReference>
<dbReference type="Gene3D" id="2.60.120.920">
    <property type="match status" value="1"/>
</dbReference>
<accession>A0A2G5BBM2</accession>
<dbReference type="InterPro" id="IPR016024">
    <property type="entry name" value="ARM-type_fold"/>
</dbReference>
<keyword evidence="6" id="KW-1185">Reference proteome</keyword>
<evidence type="ECO:0000256" key="3">
    <source>
        <dbReference type="ARBA" id="ARBA00022833"/>
    </source>
</evidence>
<keyword evidence="2" id="KW-0863">Zinc-finger</keyword>
<evidence type="ECO:0000313" key="5">
    <source>
        <dbReference type="EMBL" id="PIA16405.1"/>
    </source>
</evidence>
<dbReference type="PROSITE" id="PS50188">
    <property type="entry name" value="B302_SPRY"/>
    <property type="match status" value="1"/>
</dbReference>